<reference evidence="1" key="1">
    <citation type="submission" date="2023-06" db="EMBL/GenBank/DDBJ databases">
        <authorList>
            <person name="Kurt Z."/>
        </authorList>
    </citation>
    <scope>NUCLEOTIDE SEQUENCE</scope>
</reference>
<evidence type="ECO:0000313" key="3">
    <source>
        <dbReference type="Proteomes" id="UP001642409"/>
    </source>
</evidence>
<evidence type="ECO:0000313" key="2">
    <source>
        <dbReference type="EMBL" id="CAL6020850.1"/>
    </source>
</evidence>
<accession>A0AA86PKL3</accession>
<organism evidence="1">
    <name type="scientific">Hexamita inflata</name>
    <dbReference type="NCBI Taxonomy" id="28002"/>
    <lineage>
        <taxon>Eukaryota</taxon>
        <taxon>Metamonada</taxon>
        <taxon>Diplomonadida</taxon>
        <taxon>Hexamitidae</taxon>
        <taxon>Hexamitinae</taxon>
        <taxon>Hexamita</taxon>
    </lineage>
</organism>
<comment type="caution">
    <text evidence="1">The sequence shown here is derived from an EMBL/GenBank/DDBJ whole genome shotgun (WGS) entry which is preliminary data.</text>
</comment>
<dbReference type="Proteomes" id="UP001642409">
    <property type="component" value="Unassembled WGS sequence"/>
</dbReference>
<gene>
    <name evidence="1" type="ORF">HINF_LOCUS24847</name>
    <name evidence="2" type="ORF">HINF_LOCUS27871</name>
</gene>
<keyword evidence="3" id="KW-1185">Reference proteome</keyword>
<name>A0AA86PKL3_9EUKA</name>
<dbReference type="AlphaFoldDB" id="A0AA86PKL3"/>
<dbReference type="EMBL" id="CAXDID020000087">
    <property type="protein sequence ID" value="CAL6020850.1"/>
    <property type="molecule type" value="Genomic_DNA"/>
</dbReference>
<sequence length="178" mass="20994">MNTFQPFVYQCAVQVRSGKSGQSQSLDRYIFTKVKVITMIQYSWPQFTRCTVSSFANQLNNLDSYSIQKFSKVVQTYLHIETKTIAVKSIRCTKLSNFIFFQFYLDEFQQIVYFICFYLHFRPGLTEFFIAINTNKSINISININKSNYFFKQLNKIRYCMSPSIFKETLLEGAKLQL</sequence>
<dbReference type="EMBL" id="CATOUU010000644">
    <property type="protein sequence ID" value="CAI9937202.1"/>
    <property type="molecule type" value="Genomic_DNA"/>
</dbReference>
<reference evidence="2 3" key="2">
    <citation type="submission" date="2024-07" db="EMBL/GenBank/DDBJ databases">
        <authorList>
            <person name="Akdeniz Z."/>
        </authorList>
    </citation>
    <scope>NUCLEOTIDE SEQUENCE [LARGE SCALE GENOMIC DNA]</scope>
</reference>
<proteinExistence type="predicted"/>
<evidence type="ECO:0000313" key="1">
    <source>
        <dbReference type="EMBL" id="CAI9937202.1"/>
    </source>
</evidence>
<protein>
    <submittedName>
        <fullName evidence="2">Hypothetical_protein</fullName>
    </submittedName>
</protein>